<proteinExistence type="predicted"/>
<reference evidence="1" key="1">
    <citation type="submission" date="2020-06" db="EMBL/GenBank/DDBJ databases">
        <authorList>
            <person name="Li T."/>
            <person name="Hu X."/>
            <person name="Zhang T."/>
            <person name="Song X."/>
            <person name="Zhang H."/>
            <person name="Dai N."/>
            <person name="Sheng W."/>
            <person name="Hou X."/>
            <person name="Wei L."/>
        </authorList>
    </citation>
    <scope>NUCLEOTIDE SEQUENCE</scope>
    <source>
        <strain evidence="1">G02</strain>
        <tissue evidence="1">Leaf</tissue>
    </source>
</reference>
<organism evidence="1">
    <name type="scientific">Sesamum radiatum</name>
    <name type="common">Black benniseed</name>
    <dbReference type="NCBI Taxonomy" id="300843"/>
    <lineage>
        <taxon>Eukaryota</taxon>
        <taxon>Viridiplantae</taxon>
        <taxon>Streptophyta</taxon>
        <taxon>Embryophyta</taxon>
        <taxon>Tracheophyta</taxon>
        <taxon>Spermatophyta</taxon>
        <taxon>Magnoliopsida</taxon>
        <taxon>eudicotyledons</taxon>
        <taxon>Gunneridae</taxon>
        <taxon>Pentapetalae</taxon>
        <taxon>asterids</taxon>
        <taxon>lamiids</taxon>
        <taxon>Lamiales</taxon>
        <taxon>Pedaliaceae</taxon>
        <taxon>Sesamum</taxon>
    </lineage>
</organism>
<dbReference type="AlphaFoldDB" id="A0AAW2NL03"/>
<evidence type="ECO:0000313" key="1">
    <source>
        <dbReference type="EMBL" id="KAL0344419.1"/>
    </source>
</evidence>
<dbReference type="PANTHER" id="PTHR44843:SF14">
    <property type="entry name" value="METHYLTRANSFERASE TYPE 11 DOMAIN-CONTAINING PROTEIN"/>
    <property type="match status" value="1"/>
</dbReference>
<accession>A0AAW2NL03</accession>
<dbReference type="PANTHER" id="PTHR44843">
    <property type="entry name" value="METHYLTRANSFERASE"/>
    <property type="match status" value="1"/>
</dbReference>
<sequence length="116" mass="12574">MDPSSGKPSFLRNILNLNIIAGIDQLAKSSSASLFHPPQYAAVHTQEIPHLWTTQGFQKAVSFYSSVFQDLISDAVLAPNFKALCLETATGADVFALREIGVEDSVGISKKALSHW</sequence>
<dbReference type="EMBL" id="JACGWJ010000019">
    <property type="protein sequence ID" value="KAL0344419.1"/>
    <property type="molecule type" value="Genomic_DNA"/>
</dbReference>
<comment type="caution">
    <text evidence="1">The sequence shown here is derived from an EMBL/GenBank/DDBJ whole genome shotgun (WGS) entry which is preliminary data.</text>
</comment>
<name>A0AAW2NL03_SESRA</name>
<protein>
    <submittedName>
        <fullName evidence="1">Uncharacterized protein</fullName>
    </submittedName>
</protein>
<gene>
    <name evidence="1" type="ORF">Sradi_4273200</name>
</gene>
<reference evidence="1" key="2">
    <citation type="journal article" date="2024" name="Plant">
        <title>Genomic evolution and insights into agronomic trait innovations of Sesamum species.</title>
        <authorList>
            <person name="Miao H."/>
            <person name="Wang L."/>
            <person name="Qu L."/>
            <person name="Liu H."/>
            <person name="Sun Y."/>
            <person name="Le M."/>
            <person name="Wang Q."/>
            <person name="Wei S."/>
            <person name="Zheng Y."/>
            <person name="Lin W."/>
            <person name="Duan Y."/>
            <person name="Cao H."/>
            <person name="Xiong S."/>
            <person name="Wang X."/>
            <person name="Wei L."/>
            <person name="Li C."/>
            <person name="Ma Q."/>
            <person name="Ju M."/>
            <person name="Zhao R."/>
            <person name="Li G."/>
            <person name="Mu C."/>
            <person name="Tian Q."/>
            <person name="Mei H."/>
            <person name="Zhang T."/>
            <person name="Gao T."/>
            <person name="Zhang H."/>
        </authorList>
    </citation>
    <scope>NUCLEOTIDE SEQUENCE</scope>
    <source>
        <strain evidence="1">G02</strain>
    </source>
</reference>